<protein>
    <recommendedName>
        <fullName evidence="6">Isoleucyl-tRNA synthetase</fullName>
    </recommendedName>
</protein>
<dbReference type="PANTHER" id="PTHR42765">
    <property type="entry name" value="SOLEUCYL-TRNA SYNTHETASE"/>
    <property type="match status" value="1"/>
</dbReference>
<dbReference type="PRINTS" id="PR00984">
    <property type="entry name" value="TRNASYNTHILE"/>
</dbReference>
<evidence type="ECO:0000256" key="5">
    <source>
        <dbReference type="ARBA" id="ARBA00023146"/>
    </source>
</evidence>
<evidence type="ECO:0000313" key="9">
    <source>
        <dbReference type="Proteomes" id="UP000673691"/>
    </source>
</evidence>
<reference evidence="8 9" key="1">
    <citation type="journal article" name="Sci. Rep.">
        <title>Genome-scale phylogenetic analyses confirm Olpidium as the closest living zoosporic fungus to the non-flagellated, terrestrial fungi.</title>
        <authorList>
            <person name="Chang Y."/>
            <person name="Rochon D."/>
            <person name="Sekimoto S."/>
            <person name="Wang Y."/>
            <person name="Chovatia M."/>
            <person name="Sandor L."/>
            <person name="Salamov A."/>
            <person name="Grigoriev I.V."/>
            <person name="Stajich J.E."/>
            <person name="Spatafora J.W."/>
        </authorList>
    </citation>
    <scope>NUCLEOTIDE SEQUENCE [LARGE SCALE GENOMIC DNA]</scope>
    <source>
        <strain evidence="8">S191</strain>
    </source>
</reference>
<keyword evidence="4" id="KW-0648">Protein biosynthesis</keyword>
<dbReference type="AlphaFoldDB" id="A0A8H8A2A9"/>
<evidence type="ECO:0000256" key="2">
    <source>
        <dbReference type="ARBA" id="ARBA00022741"/>
    </source>
</evidence>
<evidence type="ECO:0000256" key="4">
    <source>
        <dbReference type="ARBA" id="ARBA00022917"/>
    </source>
</evidence>
<dbReference type="GO" id="GO:0006428">
    <property type="term" value="P:isoleucyl-tRNA aminoacylation"/>
    <property type="evidence" value="ECO:0007669"/>
    <property type="project" value="InterPro"/>
</dbReference>
<sequence length="159" mass="17486">QLLTPGRFLPGETYRKGHDTLDVWFDSGTSWTTLLDREDSRRADMYLEGGDQHRGWFQSSLLTSIAATGRAPFKTVVPHGFVLDEAGRKMSKSVGNVVEPERIVRGGKDLAKEPAYGVDVLRAWVAQSDYTKDVHIGDATVGELTGSSTSSRVQQDVDC</sequence>
<dbReference type="OrthoDB" id="3038372at2759"/>
<dbReference type="InterPro" id="IPR014729">
    <property type="entry name" value="Rossmann-like_a/b/a_fold"/>
</dbReference>
<dbReference type="Proteomes" id="UP000673691">
    <property type="component" value="Unassembled WGS sequence"/>
</dbReference>
<name>A0A8H8A2A9_9FUNG</name>
<keyword evidence="3" id="KW-0067">ATP-binding</keyword>
<evidence type="ECO:0000313" key="8">
    <source>
        <dbReference type="EMBL" id="KAG5463722.1"/>
    </source>
</evidence>
<proteinExistence type="predicted"/>
<dbReference type="GO" id="GO:0005739">
    <property type="term" value="C:mitochondrion"/>
    <property type="evidence" value="ECO:0007669"/>
    <property type="project" value="TreeGrafter"/>
</dbReference>
<evidence type="ECO:0000256" key="1">
    <source>
        <dbReference type="ARBA" id="ARBA00022598"/>
    </source>
</evidence>
<keyword evidence="2" id="KW-0547">Nucleotide-binding</keyword>
<accession>A0A8H8A2A9</accession>
<dbReference type="GO" id="GO:0004822">
    <property type="term" value="F:isoleucine-tRNA ligase activity"/>
    <property type="evidence" value="ECO:0007669"/>
    <property type="project" value="InterPro"/>
</dbReference>
<dbReference type="GO" id="GO:0005524">
    <property type="term" value="F:ATP binding"/>
    <property type="evidence" value="ECO:0007669"/>
    <property type="project" value="UniProtKB-KW"/>
</dbReference>
<dbReference type="InterPro" id="IPR002300">
    <property type="entry name" value="aa-tRNA-synth_Ia"/>
</dbReference>
<dbReference type="InterPro" id="IPR002301">
    <property type="entry name" value="Ile-tRNA-ligase"/>
</dbReference>
<evidence type="ECO:0000256" key="6">
    <source>
        <dbReference type="ARBA" id="ARBA00032665"/>
    </source>
</evidence>
<feature type="non-terminal residue" evidence="8">
    <location>
        <position position="1"/>
    </location>
</feature>
<feature type="domain" description="Aminoacyl-tRNA synthetase class Ia" evidence="7">
    <location>
        <begin position="12"/>
        <end position="136"/>
    </location>
</feature>
<evidence type="ECO:0000256" key="3">
    <source>
        <dbReference type="ARBA" id="ARBA00022840"/>
    </source>
</evidence>
<keyword evidence="1" id="KW-0436">Ligase</keyword>
<dbReference type="Gene3D" id="3.40.50.620">
    <property type="entry name" value="HUPs"/>
    <property type="match status" value="1"/>
</dbReference>
<dbReference type="InterPro" id="IPR050081">
    <property type="entry name" value="Ile-tRNA_ligase"/>
</dbReference>
<keyword evidence="5 8" id="KW-0030">Aminoacyl-tRNA synthetase</keyword>
<organism evidence="8 9">
    <name type="scientific">Olpidium bornovanus</name>
    <dbReference type="NCBI Taxonomy" id="278681"/>
    <lineage>
        <taxon>Eukaryota</taxon>
        <taxon>Fungi</taxon>
        <taxon>Fungi incertae sedis</taxon>
        <taxon>Olpidiomycota</taxon>
        <taxon>Olpidiomycotina</taxon>
        <taxon>Olpidiomycetes</taxon>
        <taxon>Olpidiales</taxon>
        <taxon>Olpidiaceae</taxon>
        <taxon>Olpidium</taxon>
    </lineage>
</organism>
<dbReference type="PANTHER" id="PTHR42765:SF1">
    <property type="entry name" value="ISOLEUCINE--TRNA LIGASE, MITOCHONDRIAL"/>
    <property type="match status" value="1"/>
</dbReference>
<dbReference type="GO" id="GO:0032543">
    <property type="term" value="P:mitochondrial translation"/>
    <property type="evidence" value="ECO:0007669"/>
    <property type="project" value="TreeGrafter"/>
</dbReference>
<dbReference type="EMBL" id="JAEFCI010000180">
    <property type="protein sequence ID" value="KAG5463722.1"/>
    <property type="molecule type" value="Genomic_DNA"/>
</dbReference>
<dbReference type="Pfam" id="PF00133">
    <property type="entry name" value="tRNA-synt_1"/>
    <property type="match status" value="1"/>
</dbReference>
<dbReference type="FunFam" id="3.40.50.620:FF:000128">
    <property type="entry name" value="Isoleucyl-tRNA synthetase 2, mitochondrial"/>
    <property type="match status" value="1"/>
</dbReference>
<dbReference type="SUPFAM" id="SSF52374">
    <property type="entry name" value="Nucleotidylyl transferase"/>
    <property type="match status" value="1"/>
</dbReference>
<gene>
    <name evidence="8" type="ORF">BJ554DRAFT_3914</name>
</gene>
<evidence type="ECO:0000259" key="7">
    <source>
        <dbReference type="Pfam" id="PF00133"/>
    </source>
</evidence>
<keyword evidence="9" id="KW-1185">Reference proteome</keyword>
<comment type="caution">
    <text evidence="8">The sequence shown here is derived from an EMBL/GenBank/DDBJ whole genome shotgun (WGS) entry which is preliminary data.</text>
</comment>